<accession>A0A392M304</accession>
<evidence type="ECO:0000313" key="1">
    <source>
        <dbReference type="EMBL" id="MCH81413.1"/>
    </source>
</evidence>
<protein>
    <submittedName>
        <fullName evidence="1">F-box/LRR-repeat protein</fullName>
    </submittedName>
</protein>
<dbReference type="Proteomes" id="UP000265520">
    <property type="component" value="Unassembled WGS sequence"/>
</dbReference>
<comment type="caution">
    <text evidence="1">The sequence shown here is derived from an EMBL/GenBank/DDBJ whole genome shotgun (WGS) entry which is preliminary data.</text>
</comment>
<reference evidence="1 2" key="1">
    <citation type="journal article" date="2018" name="Front. Plant Sci.">
        <title>Red Clover (Trifolium pratense) and Zigzag Clover (T. medium) - A Picture of Genomic Similarities and Differences.</title>
        <authorList>
            <person name="Dluhosova J."/>
            <person name="Istvanek J."/>
            <person name="Nedelnik J."/>
            <person name="Repkova J."/>
        </authorList>
    </citation>
    <scope>NUCLEOTIDE SEQUENCE [LARGE SCALE GENOMIC DNA]</scope>
    <source>
        <strain evidence="2">cv. 10/8</strain>
        <tissue evidence="1">Leaf</tissue>
    </source>
</reference>
<name>A0A392M304_9FABA</name>
<keyword evidence="2" id="KW-1185">Reference proteome</keyword>
<dbReference type="AlphaFoldDB" id="A0A392M304"/>
<dbReference type="Gene3D" id="3.80.10.10">
    <property type="entry name" value="Ribonuclease Inhibitor"/>
    <property type="match status" value="1"/>
</dbReference>
<evidence type="ECO:0000313" key="2">
    <source>
        <dbReference type="Proteomes" id="UP000265520"/>
    </source>
</evidence>
<dbReference type="SUPFAM" id="SSF52047">
    <property type="entry name" value="RNI-like"/>
    <property type="match status" value="1"/>
</dbReference>
<proteinExistence type="predicted"/>
<sequence>MLTWCSIVNLYRMKVVVLKLEVLKLSKTTIDDEALNAISKSCRGLLQLLLEHCWDVTDEGVKHVIENCTQLRDISLSGCYKVDANIVDSMIFSMSSSRKIIVPSHSRFRHGGKELFLNHVLLKFEP</sequence>
<dbReference type="EMBL" id="LXQA010002273">
    <property type="protein sequence ID" value="MCH81413.1"/>
    <property type="molecule type" value="Genomic_DNA"/>
</dbReference>
<organism evidence="1 2">
    <name type="scientific">Trifolium medium</name>
    <dbReference type="NCBI Taxonomy" id="97028"/>
    <lineage>
        <taxon>Eukaryota</taxon>
        <taxon>Viridiplantae</taxon>
        <taxon>Streptophyta</taxon>
        <taxon>Embryophyta</taxon>
        <taxon>Tracheophyta</taxon>
        <taxon>Spermatophyta</taxon>
        <taxon>Magnoliopsida</taxon>
        <taxon>eudicotyledons</taxon>
        <taxon>Gunneridae</taxon>
        <taxon>Pentapetalae</taxon>
        <taxon>rosids</taxon>
        <taxon>fabids</taxon>
        <taxon>Fabales</taxon>
        <taxon>Fabaceae</taxon>
        <taxon>Papilionoideae</taxon>
        <taxon>50 kb inversion clade</taxon>
        <taxon>NPAAA clade</taxon>
        <taxon>Hologalegina</taxon>
        <taxon>IRL clade</taxon>
        <taxon>Trifolieae</taxon>
        <taxon>Trifolium</taxon>
    </lineage>
</organism>
<dbReference type="InterPro" id="IPR032675">
    <property type="entry name" value="LRR_dom_sf"/>
</dbReference>
<gene>
    <name evidence="1" type="ORF">A2U01_0002200</name>
</gene>